<dbReference type="PANTHER" id="PTHR34475">
    <property type="match status" value="1"/>
</dbReference>
<dbReference type="SUPFAM" id="SSF47413">
    <property type="entry name" value="lambda repressor-like DNA-binding domains"/>
    <property type="match status" value="1"/>
</dbReference>
<dbReference type="EMBL" id="JABWGV010000002">
    <property type="protein sequence ID" value="NVD44974.1"/>
    <property type="molecule type" value="Genomic_DNA"/>
</dbReference>
<dbReference type="Gene3D" id="1.10.260.40">
    <property type="entry name" value="lambda repressor-like DNA-binding domains"/>
    <property type="match status" value="1"/>
</dbReference>
<name>A0A850GZ88_9SPHN</name>
<dbReference type="InterPro" id="IPR010982">
    <property type="entry name" value="Lambda_DNA-bd_dom_sf"/>
</dbReference>
<protein>
    <submittedName>
        <fullName evidence="4">Helix-turn-helix domain-containing protein</fullName>
    </submittedName>
</protein>
<keyword evidence="2" id="KW-1133">Transmembrane helix</keyword>
<dbReference type="AlphaFoldDB" id="A0A850GZ88"/>
<dbReference type="Pfam" id="PF13464">
    <property type="entry name" value="RodZ_C"/>
    <property type="match status" value="1"/>
</dbReference>
<keyword evidence="5" id="KW-1185">Reference proteome</keyword>
<dbReference type="RefSeq" id="WP_176267252.1">
    <property type="nucleotide sequence ID" value="NZ_JABWGV010000002.1"/>
</dbReference>
<dbReference type="CDD" id="cd00093">
    <property type="entry name" value="HTH_XRE"/>
    <property type="match status" value="1"/>
</dbReference>
<dbReference type="InterPro" id="IPR001387">
    <property type="entry name" value="Cro/C1-type_HTH"/>
</dbReference>
<keyword evidence="2" id="KW-0472">Membrane</keyword>
<keyword evidence="2" id="KW-0812">Transmembrane</keyword>
<organism evidence="4 5">
    <name type="scientific">Qipengyuania atrilutea</name>
    <dbReference type="NCBI Taxonomy" id="2744473"/>
    <lineage>
        <taxon>Bacteria</taxon>
        <taxon>Pseudomonadati</taxon>
        <taxon>Pseudomonadota</taxon>
        <taxon>Alphaproteobacteria</taxon>
        <taxon>Sphingomonadales</taxon>
        <taxon>Erythrobacteraceae</taxon>
        <taxon>Qipengyuania</taxon>
    </lineage>
</organism>
<accession>A0A850GZ88</accession>
<evidence type="ECO:0000256" key="1">
    <source>
        <dbReference type="SAM" id="MobiDB-lite"/>
    </source>
</evidence>
<feature type="region of interest" description="Disordered" evidence="1">
    <location>
        <begin position="1"/>
        <end position="24"/>
    </location>
</feature>
<evidence type="ECO:0000259" key="3">
    <source>
        <dbReference type="Pfam" id="PF13464"/>
    </source>
</evidence>
<feature type="region of interest" description="Disordered" evidence="1">
    <location>
        <begin position="278"/>
        <end position="303"/>
    </location>
</feature>
<dbReference type="Pfam" id="PF13413">
    <property type="entry name" value="HTH_25"/>
    <property type="match status" value="1"/>
</dbReference>
<feature type="domain" description="Cytoskeleton protein RodZ-like C-terminal" evidence="3">
    <location>
        <begin position="196"/>
        <end position="253"/>
    </location>
</feature>
<gene>
    <name evidence="4" type="ORF">HUV48_08055</name>
</gene>
<dbReference type="GO" id="GO:0003677">
    <property type="term" value="F:DNA binding"/>
    <property type="evidence" value="ECO:0007669"/>
    <property type="project" value="InterPro"/>
</dbReference>
<proteinExistence type="predicted"/>
<dbReference type="Proteomes" id="UP000561438">
    <property type="component" value="Unassembled WGS sequence"/>
</dbReference>
<dbReference type="PANTHER" id="PTHR34475:SF1">
    <property type="entry name" value="CYTOSKELETON PROTEIN RODZ"/>
    <property type="match status" value="1"/>
</dbReference>
<reference evidence="4 5" key="1">
    <citation type="submission" date="2020-06" db="EMBL/GenBank/DDBJ databases">
        <title>Altererythrobacter sp. HHU K3-1.</title>
        <authorList>
            <person name="Zhang D."/>
            <person name="Xue H."/>
        </authorList>
    </citation>
    <scope>NUCLEOTIDE SEQUENCE [LARGE SCALE GENOMIC DNA]</scope>
    <source>
        <strain evidence="4 5">HHU K3-1</strain>
    </source>
</reference>
<dbReference type="InterPro" id="IPR050400">
    <property type="entry name" value="Bact_Cytoskel_RodZ"/>
</dbReference>
<comment type="caution">
    <text evidence="4">The sequence shown here is derived from an EMBL/GenBank/DDBJ whole genome shotgun (WGS) entry which is preliminary data.</text>
</comment>
<feature type="transmembrane region" description="Helical" evidence="2">
    <location>
        <begin position="127"/>
        <end position="146"/>
    </location>
</feature>
<dbReference type="InterPro" id="IPR025194">
    <property type="entry name" value="RodZ-like_C"/>
</dbReference>
<evidence type="ECO:0000313" key="4">
    <source>
        <dbReference type="EMBL" id="NVD44974.1"/>
    </source>
</evidence>
<evidence type="ECO:0000313" key="5">
    <source>
        <dbReference type="Proteomes" id="UP000561438"/>
    </source>
</evidence>
<feature type="compositionally biased region" description="Low complexity" evidence="1">
    <location>
        <begin position="278"/>
        <end position="294"/>
    </location>
</feature>
<evidence type="ECO:0000256" key="2">
    <source>
        <dbReference type="SAM" id="Phobius"/>
    </source>
</evidence>
<sequence length="303" mass="31971">MVQDVHDADGTWDEGGEASDAAHRQLGAGETLRQERERQGLELSQVAAETRIPERHLVAIENGDFAALPARTYAVGFSRTYAKMLGLDEKDITAKVREDLSVSSTSFNEHPAKFEPGDPARVPSRSLAWVGIIAAVLLLGGIFAFYRSYFAPGMGPAPITEDEPVAAATTAPAAAQAAAVNTPDPNGEVVFTALEDGVWARFYDASGERLFEAEMSKGETYALPRDAEGPQIWTGRPDAFAITIAGESVPKLAEDDFIMRDQPISAAALLAREDTDAAAANGAAASPNGISNAATGENANPAL</sequence>